<evidence type="ECO:0000256" key="6">
    <source>
        <dbReference type="SAM" id="Phobius"/>
    </source>
</evidence>
<dbReference type="InterPro" id="IPR004089">
    <property type="entry name" value="MCPsignal_dom"/>
</dbReference>
<dbReference type="PANTHER" id="PTHR32089">
    <property type="entry name" value="METHYL-ACCEPTING CHEMOTAXIS PROTEIN MCPB"/>
    <property type="match status" value="1"/>
</dbReference>
<feature type="domain" description="HAMP" evidence="9">
    <location>
        <begin position="216"/>
        <end position="269"/>
    </location>
</feature>
<evidence type="ECO:0000259" key="9">
    <source>
        <dbReference type="PROSITE" id="PS50885"/>
    </source>
</evidence>
<dbReference type="PROSITE" id="PS50111">
    <property type="entry name" value="CHEMOTAXIS_TRANSDUC_2"/>
    <property type="match status" value="1"/>
</dbReference>
<feature type="domain" description="Methyl-accepting transducer" evidence="7">
    <location>
        <begin position="309"/>
        <end position="545"/>
    </location>
</feature>
<dbReference type="GO" id="GO:0004888">
    <property type="term" value="F:transmembrane signaling receptor activity"/>
    <property type="evidence" value="ECO:0007669"/>
    <property type="project" value="InterPro"/>
</dbReference>
<feature type="domain" description="T-SNARE coiled-coil homology" evidence="8">
    <location>
        <begin position="461"/>
        <end position="523"/>
    </location>
</feature>
<dbReference type="OrthoDB" id="8432247at2"/>
<dbReference type="PANTHER" id="PTHR32089:SF112">
    <property type="entry name" value="LYSOZYME-LIKE PROTEIN-RELATED"/>
    <property type="match status" value="1"/>
</dbReference>
<dbReference type="InterPro" id="IPR003660">
    <property type="entry name" value="HAMP_dom"/>
</dbReference>
<evidence type="ECO:0000256" key="4">
    <source>
        <dbReference type="ARBA" id="ARBA00029447"/>
    </source>
</evidence>
<organism evidence="10 11">
    <name type="scientific">Nitrospirillum amazonense</name>
    <dbReference type="NCBI Taxonomy" id="28077"/>
    <lineage>
        <taxon>Bacteria</taxon>
        <taxon>Pseudomonadati</taxon>
        <taxon>Pseudomonadota</taxon>
        <taxon>Alphaproteobacteria</taxon>
        <taxon>Rhodospirillales</taxon>
        <taxon>Azospirillaceae</taxon>
        <taxon>Nitrospirillum</taxon>
    </lineage>
</organism>
<sequence length="565" mass="58368">MLANVKIPTKINIVILVVALSALAVAAAGCMGMARLATASHRLAMMGQDLHHAGELNASAIYINRGEYRLAADPAQAAAMAKVIADRVAQFEKGMTTLEQRAEARYQPALADIRAAFTSYTDDYRHTLAAGDTLGGAQGAGEAARQRILAGIAQSQRSSTVLTDKIRSLQEKLDDDSTRVAGEAQNLARELTWTILAVAGIGIAVGITLGMLIARRGLVGPIGHIVRNLQDLAHGRLTIDIFGAERGDEVGDIAKTALVFRDNARVAERMRLEQEADHTARAVRAAALEDLTRGFDTQAGDVIGAVASAATQMHATARSLSSSAEQTTRQSIAVAEAATEASTNVQTVAAAAEELSASIEEISRQVAQSAGVAGDAVRQAGHTGAIVAGLEQTALKIGEIVRLITDIASQTNLLALNATIEAARAGEAGKGFAVVAGEVKNLASQTSKATEEIGAQITSVQDATREAVVAIGAISGTIETINDITTAVAAAVEEQGAATREIARNVQQAAAGADNVTRNIQGVSAAADDTGHAAQDVLSAATAMAREAEKMRGLVETFLVGAKAA</sequence>
<evidence type="ECO:0000259" key="7">
    <source>
        <dbReference type="PROSITE" id="PS50111"/>
    </source>
</evidence>
<keyword evidence="6" id="KW-0472">Membrane</keyword>
<proteinExistence type="inferred from homology"/>
<comment type="similarity">
    <text evidence="4">Belongs to the methyl-accepting chemotaxis (MCP) protein family.</text>
</comment>
<keyword evidence="6" id="KW-1133">Transmembrane helix</keyword>
<keyword evidence="2" id="KW-0997">Cell inner membrane</keyword>
<dbReference type="SUPFAM" id="SSF58104">
    <property type="entry name" value="Methyl-accepting chemotaxis protein (MCP) signaling domain"/>
    <property type="match status" value="1"/>
</dbReference>
<evidence type="ECO:0000259" key="8">
    <source>
        <dbReference type="PROSITE" id="PS50192"/>
    </source>
</evidence>
<evidence type="ECO:0000256" key="2">
    <source>
        <dbReference type="ARBA" id="ARBA00022519"/>
    </source>
</evidence>
<dbReference type="InterPro" id="IPR000727">
    <property type="entry name" value="T_SNARE_dom"/>
</dbReference>
<dbReference type="SUPFAM" id="SSF158472">
    <property type="entry name" value="HAMP domain-like"/>
    <property type="match status" value="1"/>
</dbReference>
<dbReference type="PROSITE" id="PS50885">
    <property type="entry name" value="HAMP"/>
    <property type="match status" value="1"/>
</dbReference>
<evidence type="ECO:0000313" key="10">
    <source>
        <dbReference type="EMBL" id="TWB54414.1"/>
    </source>
</evidence>
<dbReference type="Gene3D" id="6.10.340.10">
    <property type="match status" value="1"/>
</dbReference>
<dbReference type="EMBL" id="VITT01000015">
    <property type="protein sequence ID" value="TWB54414.1"/>
    <property type="molecule type" value="Genomic_DNA"/>
</dbReference>
<keyword evidence="3 5" id="KW-0807">Transducer</keyword>
<dbReference type="PROSITE" id="PS51257">
    <property type="entry name" value="PROKAR_LIPOPROTEIN"/>
    <property type="match status" value="1"/>
</dbReference>
<evidence type="ECO:0000313" key="11">
    <source>
        <dbReference type="Proteomes" id="UP000318050"/>
    </source>
</evidence>
<comment type="caution">
    <text evidence="10">The sequence shown here is derived from an EMBL/GenBank/DDBJ whole genome shotgun (WGS) entry which is preliminary data.</text>
</comment>
<gene>
    <name evidence="10" type="ORF">FBZ92_115182</name>
</gene>
<dbReference type="PROSITE" id="PS50192">
    <property type="entry name" value="T_SNARE"/>
    <property type="match status" value="1"/>
</dbReference>
<dbReference type="GO" id="GO:0007165">
    <property type="term" value="P:signal transduction"/>
    <property type="evidence" value="ECO:0007669"/>
    <property type="project" value="UniProtKB-KW"/>
</dbReference>
<name>A0A560IBK2_9PROT</name>
<dbReference type="GO" id="GO:0006935">
    <property type="term" value="P:chemotaxis"/>
    <property type="evidence" value="ECO:0007669"/>
    <property type="project" value="InterPro"/>
</dbReference>
<dbReference type="AlphaFoldDB" id="A0A560IBK2"/>
<evidence type="ECO:0000256" key="3">
    <source>
        <dbReference type="ARBA" id="ARBA00023224"/>
    </source>
</evidence>
<dbReference type="Pfam" id="PF00015">
    <property type="entry name" value="MCPsignal"/>
    <property type="match status" value="1"/>
</dbReference>
<reference evidence="10 11" key="1">
    <citation type="submission" date="2019-06" db="EMBL/GenBank/DDBJ databases">
        <title>Genomic Encyclopedia of Type Strains, Phase IV (KMG-V): Genome sequencing to study the core and pangenomes of soil and plant-associated prokaryotes.</title>
        <authorList>
            <person name="Whitman W."/>
        </authorList>
    </citation>
    <scope>NUCLEOTIDE SEQUENCE [LARGE SCALE GENOMIC DNA]</scope>
    <source>
        <strain evidence="10 11">BR 11140</strain>
    </source>
</reference>
<keyword evidence="2" id="KW-1003">Cell membrane</keyword>
<keyword evidence="6" id="KW-0812">Transmembrane</keyword>
<dbReference type="Gene3D" id="1.10.287.950">
    <property type="entry name" value="Methyl-accepting chemotaxis protein"/>
    <property type="match status" value="1"/>
</dbReference>
<dbReference type="Proteomes" id="UP000318050">
    <property type="component" value="Unassembled WGS sequence"/>
</dbReference>
<dbReference type="GO" id="GO:0005886">
    <property type="term" value="C:plasma membrane"/>
    <property type="evidence" value="ECO:0007669"/>
    <property type="project" value="UniProtKB-SubCell"/>
</dbReference>
<dbReference type="InterPro" id="IPR004090">
    <property type="entry name" value="Chemotax_Me-accpt_rcpt"/>
</dbReference>
<protein>
    <submittedName>
        <fullName evidence="10">Methyl-accepting chemotaxis protein</fullName>
    </submittedName>
</protein>
<accession>A0A560IBK2</accession>
<comment type="subcellular location">
    <subcellularLocation>
        <location evidence="1">Cell inner membrane</location>
        <topology evidence="1">Multi-pass membrane protein</topology>
    </subcellularLocation>
</comment>
<dbReference type="SMART" id="SM00283">
    <property type="entry name" value="MA"/>
    <property type="match status" value="1"/>
</dbReference>
<evidence type="ECO:0000256" key="5">
    <source>
        <dbReference type="PROSITE-ProRule" id="PRU00284"/>
    </source>
</evidence>
<feature type="transmembrane region" description="Helical" evidence="6">
    <location>
        <begin position="193"/>
        <end position="214"/>
    </location>
</feature>
<dbReference type="PRINTS" id="PR00260">
    <property type="entry name" value="CHEMTRNSDUCR"/>
</dbReference>
<evidence type="ECO:0000256" key="1">
    <source>
        <dbReference type="ARBA" id="ARBA00004429"/>
    </source>
</evidence>